<dbReference type="Proteomes" id="UP001152888">
    <property type="component" value="Unassembled WGS sequence"/>
</dbReference>
<protein>
    <submittedName>
        <fullName evidence="2">Uncharacterized protein</fullName>
    </submittedName>
</protein>
<keyword evidence="1" id="KW-0732">Signal</keyword>
<evidence type="ECO:0000313" key="2">
    <source>
        <dbReference type="EMBL" id="CAH1965370.1"/>
    </source>
</evidence>
<dbReference type="AlphaFoldDB" id="A0A9P0K1A2"/>
<proteinExistence type="predicted"/>
<comment type="caution">
    <text evidence="2">The sequence shown here is derived from an EMBL/GenBank/DDBJ whole genome shotgun (WGS) entry which is preliminary data.</text>
</comment>
<dbReference type="EMBL" id="CAKOFQ010006723">
    <property type="protein sequence ID" value="CAH1965370.1"/>
    <property type="molecule type" value="Genomic_DNA"/>
</dbReference>
<feature type="signal peptide" evidence="1">
    <location>
        <begin position="1"/>
        <end position="22"/>
    </location>
</feature>
<gene>
    <name evidence="2" type="ORF">ACAOBT_LOCUS6298</name>
</gene>
<accession>A0A9P0K1A2</accession>
<evidence type="ECO:0000256" key="1">
    <source>
        <dbReference type="SAM" id="SignalP"/>
    </source>
</evidence>
<feature type="chain" id="PRO_5040159019" evidence="1">
    <location>
        <begin position="23"/>
        <end position="72"/>
    </location>
</feature>
<sequence length="72" mass="8384">MQLFLWSDGILLRIVLISMCASTDTDLLRDLERKRVMIHVDHARLFNLAIPRNLLQKLSKIQSQTLAKHEKS</sequence>
<name>A0A9P0K1A2_ACAOB</name>
<evidence type="ECO:0000313" key="3">
    <source>
        <dbReference type="Proteomes" id="UP001152888"/>
    </source>
</evidence>
<keyword evidence="3" id="KW-1185">Reference proteome</keyword>
<reference evidence="2" key="1">
    <citation type="submission" date="2022-03" db="EMBL/GenBank/DDBJ databases">
        <authorList>
            <person name="Sayadi A."/>
        </authorList>
    </citation>
    <scope>NUCLEOTIDE SEQUENCE</scope>
</reference>
<organism evidence="2 3">
    <name type="scientific">Acanthoscelides obtectus</name>
    <name type="common">Bean weevil</name>
    <name type="synonym">Bruchus obtectus</name>
    <dbReference type="NCBI Taxonomy" id="200917"/>
    <lineage>
        <taxon>Eukaryota</taxon>
        <taxon>Metazoa</taxon>
        <taxon>Ecdysozoa</taxon>
        <taxon>Arthropoda</taxon>
        <taxon>Hexapoda</taxon>
        <taxon>Insecta</taxon>
        <taxon>Pterygota</taxon>
        <taxon>Neoptera</taxon>
        <taxon>Endopterygota</taxon>
        <taxon>Coleoptera</taxon>
        <taxon>Polyphaga</taxon>
        <taxon>Cucujiformia</taxon>
        <taxon>Chrysomeloidea</taxon>
        <taxon>Chrysomelidae</taxon>
        <taxon>Bruchinae</taxon>
        <taxon>Bruchini</taxon>
        <taxon>Acanthoscelides</taxon>
    </lineage>
</organism>